<evidence type="ECO:0000259" key="7">
    <source>
        <dbReference type="PROSITE" id="PS51986"/>
    </source>
</evidence>
<dbReference type="EC" id="6.3.1.-" evidence="9"/>
<keyword evidence="10" id="KW-1185">Reference proteome</keyword>
<dbReference type="Proteomes" id="UP001597181">
    <property type="component" value="Unassembled WGS sequence"/>
</dbReference>
<dbReference type="InterPro" id="IPR036651">
    <property type="entry name" value="Gln_synt_N_sf"/>
</dbReference>
<dbReference type="Gene3D" id="3.30.590.10">
    <property type="entry name" value="Glutamine synthetase/guanido kinase, catalytic domain"/>
    <property type="match status" value="1"/>
</dbReference>
<comment type="caution">
    <text evidence="9">The sequence shown here is derived from an EMBL/GenBank/DDBJ whole genome shotgun (WGS) entry which is preliminary data.</text>
</comment>
<name>A0ABW3TQI5_9MICO</name>
<evidence type="ECO:0000256" key="5">
    <source>
        <dbReference type="PROSITE-ProRule" id="PRU01330"/>
    </source>
</evidence>
<dbReference type="InterPro" id="IPR008147">
    <property type="entry name" value="Gln_synt_N"/>
</dbReference>
<keyword evidence="2 9" id="KW-0436">Ligase</keyword>
<dbReference type="PANTHER" id="PTHR43785">
    <property type="entry name" value="GAMMA-GLUTAMYLPUTRESCINE SYNTHETASE"/>
    <property type="match status" value="1"/>
</dbReference>
<dbReference type="EMBL" id="JBHTLY010000002">
    <property type="protein sequence ID" value="MFD1201657.1"/>
    <property type="molecule type" value="Genomic_DNA"/>
</dbReference>
<keyword evidence="3" id="KW-0547">Nucleotide-binding</keyword>
<dbReference type="SUPFAM" id="SSF55931">
    <property type="entry name" value="Glutamine synthetase/guanido kinase"/>
    <property type="match status" value="1"/>
</dbReference>
<accession>A0ABW3TQI5</accession>
<dbReference type="PANTHER" id="PTHR43785:SF12">
    <property type="entry name" value="TYPE-1 GLUTAMINE SYNTHETASE 2"/>
    <property type="match status" value="1"/>
</dbReference>
<evidence type="ECO:0000256" key="3">
    <source>
        <dbReference type="ARBA" id="ARBA00022741"/>
    </source>
</evidence>
<evidence type="ECO:0000313" key="9">
    <source>
        <dbReference type="EMBL" id="MFD1201657.1"/>
    </source>
</evidence>
<organism evidence="9 10">
    <name type="scientific">Leucobacter albus</name>
    <dbReference type="NCBI Taxonomy" id="272210"/>
    <lineage>
        <taxon>Bacteria</taxon>
        <taxon>Bacillati</taxon>
        <taxon>Actinomycetota</taxon>
        <taxon>Actinomycetes</taxon>
        <taxon>Micrococcales</taxon>
        <taxon>Microbacteriaceae</taxon>
        <taxon>Leucobacter</taxon>
    </lineage>
</organism>
<dbReference type="PROSITE" id="PS51987">
    <property type="entry name" value="GS_CATALYTIC"/>
    <property type="match status" value="1"/>
</dbReference>
<feature type="domain" description="GS beta-grasp" evidence="7">
    <location>
        <begin position="8"/>
        <end position="103"/>
    </location>
</feature>
<evidence type="ECO:0000256" key="4">
    <source>
        <dbReference type="ARBA" id="ARBA00022840"/>
    </source>
</evidence>
<dbReference type="SUPFAM" id="SSF54368">
    <property type="entry name" value="Glutamine synthetase, N-terminal domain"/>
    <property type="match status" value="1"/>
</dbReference>
<protein>
    <submittedName>
        <fullName evidence="9">Glutamine synthetase family protein</fullName>
        <ecNumber evidence="9">6.3.1.-</ecNumber>
    </submittedName>
</protein>
<dbReference type="SMART" id="SM01230">
    <property type="entry name" value="Gln-synt_C"/>
    <property type="match status" value="1"/>
</dbReference>
<gene>
    <name evidence="9" type="ORF">ACFQ3U_07120</name>
</gene>
<evidence type="ECO:0000259" key="8">
    <source>
        <dbReference type="PROSITE" id="PS51987"/>
    </source>
</evidence>
<comment type="similarity">
    <text evidence="1 5 6">Belongs to the glutamine synthetase family.</text>
</comment>
<keyword evidence="4" id="KW-0067">ATP-binding</keyword>
<proteinExistence type="inferred from homology"/>
<dbReference type="InterPro" id="IPR008146">
    <property type="entry name" value="Gln_synth_cat_dom"/>
</dbReference>
<feature type="domain" description="GS catalytic" evidence="8">
    <location>
        <begin position="110"/>
        <end position="430"/>
    </location>
</feature>
<dbReference type="InterPro" id="IPR014746">
    <property type="entry name" value="Gln_synth/guanido_kin_cat_dom"/>
</dbReference>
<sequence>MTESLLPEGIHTVEMIFADVFGILRGKKVPAAQWARAQHEGSHIPGAPLYWGVRCECPDESPAGGMDEGYPDMVIMPVPETLRTVPWRPGIAQVWCEIEDEHGNPSPLCPRNALKDVLREFEVDGIDAKIALEMEFYLLDRETFQPLMSNMNTYGVYDSSPYDAVLTDMMKNLVDYGLPVEAGMQEYGTGQMEITLRYDSALRAADDAILMRSAVKELAAKHGLVATYMAKPFDNESGSGLHVHQSLWKDGKNLFDAADGPSEYAMHYLGGLQKRIGEFSLLGSWSVNDYKRRQDFTLSPTTDSWGGDNRTVAIRMIEAHGSYRFEQRDACSTSNLYLTVAGQLAAGIDGVRNAVDPAPRCELNAYTDPTAKRLPRTVLEGIAALEGSDLARKVFKPLLVDTYVDTVRREYDAIMQPVSEIERARYIGAV</sequence>
<dbReference type="PROSITE" id="PS51986">
    <property type="entry name" value="GS_BETA_GRASP"/>
    <property type="match status" value="1"/>
</dbReference>
<dbReference type="GO" id="GO:0016874">
    <property type="term" value="F:ligase activity"/>
    <property type="evidence" value="ECO:0007669"/>
    <property type="project" value="UniProtKB-KW"/>
</dbReference>
<evidence type="ECO:0000256" key="2">
    <source>
        <dbReference type="ARBA" id="ARBA00022598"/>
    </source>
</evidence>
<evidence type="ECO:0000256" key="6">
    <source>
        <dbReference type="RuleBase" id="RU000384"/>
    </source>
</evidence>
<evidence type="ECO:0000256" key="1">
    <source>
        <dbReference type="ARBA" id="ARBA00009897"/>
    </source>
</evidence>
<dbReference type="RefSeq" id="WP_343957807.1">
    <property type="nucleotide sequence ID" value="NZ_BAAAKZ010000002.1"/>
</dbReference>
<dbReference type="Gene3D" id="3.10.20.70">
    <property type="entry name" value="Glutamine synthetase, N-terminal domain"/>
    <property type="match status" value="1"/>
</dbReference>
<reference evidence="10" key="1">
    <citation type="journal article" date="2019" name="Int. J. Syst. Evol. Microbiol.">
        <title>The Global Catalogue of Microorganisms (GCM) 10K type strain sequencing project: providing services to taxonomists for standard genome sequencing and annotation.</title>
        <authorList>
            <consortium name="The Broad Institute Genomics Platform"/>
            <consortium name="The Broad Institute Genome Sequencing Center for Infectious Disease"/>
            <person name="Wu L."/>
            <person name="Ma J."/>
        </authorList>
    </citation>
    <scope>NUCLEOTIDE SEQUENCE [LARGE SCALE GENOMIC DNA]</scope>
    <source>
        <strain evidence="10">CCUG 50213</strain>
    </source>
</reference>
<dbReference type="Pfam" id="PF00120">
    <property type="entry name" value="Gln-synt_C"/>
    <property type="match status" value="1"/>
</dbReference>
<evidence type="ECO:0000313" key="10">
    <source>
        <dbReference type="Proteomes" id="UP001597181"/>
    </source>
</evidence>